<organism evidence="1 2">
    <name type="scientific">Penicillium italicum</name>
    <name type="common">Blue mold</name>
    <dbReference type="NCBI Taxonomy" id="40296"/>
    <lineage>
        <taxon>Eukaryota</taxon>
        <taxon>Fungi</taxon>
        <taxon>Dikarya</taxon>
        <taxon>Ascomycota</taxon>
        <taxon>Pezizomycotina</taxon>
        <taxon>Eurotiomycetes</taxon>
        <taxon>Eurotiomycetidae</taxon>
        <taxon>Eurotiales</taxon>
        <taxon>Aspergillaceae</taxon>
        <taxon>Penicillium</taxon>
    </lineage>
</organism>
<reference evidence="1 2" key="1">
    <citation type="journal article" date="2015" name="Mol. Plant Microbe Interact.">
        <title>Genome, transcriptome, and functional analyses of Penicillium expansum provide new insights into secondary metabolism and pathogenicity.</title>
        <authorList>
            <person name="Ballester A.R."/>
            <person name="Marcet-Houben M."/>
            <person name="Levin E."/>
            <person name="Sela N."/>
            <person name="Selma-Lazaro C."/>
            <person name="Carmona L."/>
            <person name="Wisniewski M."/>
            <person name="Droby S."/>
            <person name="Gonzalez-Candelas L."/>
            <person name="Gabaldon T."/>
        </authorList>
    </citation>
    <scope>NUCLEOTIDE SEQUENCE [LARGE SCALE GENOMIC DNA]</scope>
    <source>
        <strain evidence="1 2">PHI-1</strain>
    </source>
</reference>
<name>A0A0A2K703_PENIT</name>
<keyword evidence="2" id="KW-1185">Reference proteome</keyword>
<dbReference type="EMBL" id="JQGA01001632">
    <property type="protein sequence ID" value="KGO63624.1"/>
    <property type="molecule type" value="Genomic_DNA"/>
</dbReference>
<dbReference type="AlphaFoldDB" id="A0A0A2K703"/>
<gene>
    <name evidence="1" type="ORF">PITC_050060</name>
</gene>
<proteinExistence type="predicted"/>
<dbReference type="HOGENOM" id="CLU_2722980_0_0_1"/>
<protein>
    <submittedName>
        <fullName evidence="1">Uncharacterized protein</fullName>
    </submittedName>
</protein>
<dbReference type="Proteomes" id="UP000030104">
    <property type="component" value="Unassembled WGS sequence"/>
</dbReference>
<evidence type="ECO:0000313" key="2">
    <source>
        <dbReference type="Proteomes" id="UP000030104"/>
    </source>
</evidence>
<sequence length="72" mass="8114">MELGRCGELQLATRRPPDVSDSCGIHYGVLTQLLHELVSDYYPKYILLRSPGFLELPLGLDFPLIINFSPPQ</sequence>
<evidence type="ECO:0000313" key="1">
    <source>
        <dbReference type="EMBL" id="KGO63624.1"/>
    </source>
</evidence>
<comment type="caution">
    <text evidence="1">The sequence shown here is derived from an EMBL/GenBank/DDBJ whole genome shotgun (WGS) entry which is preliminary data.</text>
</comment>
<accession>A0A0A2K703</accession>